<name>A0A2P6TDF6_CHLSO</name>
<gene>
    <name evidence="1" type="ORF">C2E21_8817</name>
</gene>
<proteinExistence type="predicted"/>
<keyword evidence="2" id="KW-1185">Reference proteome</keyword>
<protein>
    <submittedName>
        <fullName evidence="1">Uncharacterized protein</fullName>
    </submittedName>
</protein>
<evidence type="ECO:0000313" key="1">
    <source>
        <dbReference type="EMBL" id="PRW20669.1"/>
    </source>
</evidence>
<organism evidence="1 2">
    <name type="scientific">Chlorella sorokiniana</name>
    <name type="common">Freshwater green alga</name>
    <dbReference type="NCBI Taxonomy" id="3076"/>
    <lineage>
        <taxon>Eukaryota</taxon>
        <taxon>Viridiplantae</taxon>
        <taxon>Chlorophyta</taxon>
        <taxon>core chlorophytes</taxon>
        <taxon>Trebouxiophyceae</taxon>
        <taxon>Chlorellales</taxon>
        <taxon>Chlorellaceae</taxon>
        <taxon>Chlorella clade</taxon>
        <taxon>Chlorella</taxon>
    </lineage>
</organism>
<dbReference type="Proteomes" id="UP000239899">
    <property type="component" value="Unassembled WGS sequence"/>
</dbReference>
<dbReference type="AlphaFoldDB" id="A0A2P6TDF6"/>
<sequence length="55" mass="6336">MLATHLSSRAVWLPSAWQACWKLHHTSTTALTYSKRLCHTCLTRMRAFGKAHRLV</sequence>
<comment type="caution">
    <text evidence="1">The sequence shown here is derived from an EMBL/GenBank/DDBJ whole genome shotgun (WGS) entry which is preliminary data.</text>
</comment>
<evidence type="ECO:0000313" key="2">
    <source>
        <dbReference type="Proteomes" id="UP000239899"/>
    </source>
</evidence>
<reference evidence="1 2" key="1">
    <citation type="journal article" date="2018" name="Plant J.">
        <title>Genome sequences of Chlorella sorokiniana UTEX 1602 and Micractinium conductrix SAG 241.80: implications to maltose excretion by a green alga.</title>
        <authorList>
            <person name="Arriola M.B."/>
            <person name="Velmurugan N."/>
            <person name="Zhang Y."/>
            <person name="Plunkett M.H."/>
            <person name="Hondzo H."/>
            <person name="Barney B.M."/>
        </authorList>
    </citation>
    <scope>NUCLEOTIDE SEQUENCE [LARGE SCALE GENOMIC DNA]</scope>
    <source>
        <strain evidence="2">UTEX 1602</strain>
    </source>
</reference>
<accession>A0A2P6TDF6</accession>
<dbReference type="EMBL" id="LHPG02000022">
    <property type="protein sequence ID" value="PRW20669.1"/>
    <property type="molecule type" value="Genomic_DNA"/>
</dbReference>